<organism evidence="2 3">
    <name type="scientific">Microtetraspora malaysiensis</name>
    <dbReference type="NCBI Taxonomy" id="161358"/>
    <lineage>
        <taxon>Bacteria</taxon>
        <taxon>Bacillati</taxon>
        <taxon>Actinomycetota</taxon>
        <taxon>Actinomycetes</taxon>
        <taxon>Streptosporangiales</taxon>
        <taxon>Streptosporangiaceae</taxon>
        <taxon>Microtetraspora</taxon>
    </lineage>
</organism>
<feature type="chain" id="PRO_5046283421" evidence="1">
    <location>
        <begin position="38"/>
        <end position="197"/>
    </location>
</feature>
<keyword evidence="1" id="KW-0732">Signal</keyword>
<accession>A0ABW6SUY9</accession>
<proteinExistence type="predicted"/>
<protein>
    <submittedName>
        <fullName evidence="2">Uncharacterized protein</fullName>
    </submittedName>
</protein>
<keyword evidence="3" id="KW-1185">Reference proteome</keyword>
<feature type="signal peptide" evidence="1">
    <location>
        <begin position="1"/>
        <end position="37"/>
    </location>
</feature>
<comment type="caution">
    <text evidence="2">The sequence shown here is derived from an EMBL/GenBank/DDBJ whole genome shotgun (WGS) entry which is preliminary data.</text>
</comment>
<dbReference type="RefSeq" id="WP_387414539.1">
    <property type="nucleotide sequence ID" value="NZ_CP191998.1"/>
</dbReference>
<dbReference type="Proteomes" id="UP001602013">
    <property type="component" value="Unassembled WGS sequence"/>
</dbReference>
<gene>
    <name evidence="2" type="ORF">ACFYXI_24820</name>
</gene>
<evidence type="ECO:0000313" key="3">
    <source>
        <dbReference type="Proteomes" id="UP001602013"/>
    </source>
</evidence>
<dbReference type="EMBL" id="JBIASD010000017">
    <property type="protein sequence ID" value="MFF3668814.1"/>
    <property type="molecule type" value="Genomic_DNA"/>
</dbReference>
<name>A0ABW6SUY9_9ACTN</name>
<evidence type="ECO:0000256" key="1">
    <source>
        <dbReference type="SAM" id="SignalP"/>
    </source>
</evidence>
<sequence length="197" mass="20507">MNTLFGLRKNRKLTALTAVAGAAFVGVSAFGVTAANAAPAAVAPVKAAHTSQVAQAPEMEQAIFHGSTKGSYFWDDASGRQGDTGLPAIGKPMQKGLFSSPSWPLGTEGYIIYKGKKAKFFIGDRGPGVPSESGVMLDIDGKTFAELTGGSWNTNTLTVENNGDEGHIEIDYVVTKWGKGPGTKGAPQPFSSGAWRG</sequence>
<evidence type="ECO:0000313" key="2">
    <source>
        <dbReference type="EMBL" id="MFF3668814.1"/>
    </source>
</evidence>
<reference evidence="2 3" key="1">
    <citation type="submission" date="2024-10" db="EMBL/GenBank/DDBJ databases">
        <title>The Natural Products Discovery Center: Release of the First 8490 Sequenced Strains for Exploring Actinobacteria Biosynthetic Diversity.</title>
        <authorList>
            <person name="Kalkreuter E."/>
            <person name="Kautsar S.A."/>
            <person name="Yang D."/>
            <person name="Bader C.D."/>
            <person name="Teijaro C.N."/>
            <person name="Fluegel L."/>
            <person name="Davis C.M."/>
            <person name="Simpson J.R."/>
            <person name="Lauterbach L."/>
            <person name="Steele A.D."/>
            <person name="Gui C."/>
            <person name="Meng S."/>
            <person name="Li G."/>
            <person name="Viehrig K."/>
            <person name="Ye F."/>
            <person name="Su P."/>
            <person name="Kiefer A.F."/>
            <person name="Nichols A."/>
            <person name="Cepeda A.J."/>
            <person name="Yan W."/>
            <person name="Fan B."/>
            <person name="Jiang Y."/>
            <person name="Adhikari A."/>
            <person name="Zheng C.-J."/>
            <person name="Schuster L."/>
            <person name="Cowan T.M."/>
            <person name="Smanski M.J."/>
            <person name="Chevrette M.G."/>
            <person name="De Carvalho L.P.S."/>
            <person name="Shen B."/>
        </authorList>
    </citation>
    <scope>NUCLEOTIDE SEQUENCE [LARGE SCALE GENOMIC DNA]</scope>
    <source>
        <strain evidence="2 3">NPDC002173</strain>
    </source>
</reference>